<dbReference type="PRINTS" id="PR00413">
    <property type="entry name" value="HADHALOGNASE"/>
</dbReference>
<reference evidence="1 2" key="1">
    <citation type="submission" date="2022-06" db="EMBL/GenBank/DDBJ databases">
        <title>Isolation of gut microbiota from human fecal samples.</title>
        <authorList>
            <person name="Pamer E.G."/>
            <person name="Barat B."/>
            <person name="Waligurski E."/>
            <person name="Medina S."/>
            <person name="Paddock L."/>
            <person name="Mostad J."/>
        </authorList>
    </citation>
    <scope>NUCLEOTIDE SEQUENCE [LARGE SCALE GENOMIC DNA]</scope>
    <source>
        <strain evidence="1 2">DFI.9.73</strain>
    </source>
</reference>
<dbReference type="InterPro" id="IPR006439">
    <property type="entry name" value="HAD-SF_hydro_IA"/>
</dbReference>
<protein>
    <submittedName>
        <fullName evidence="1">HAD family phosphatase</fullName>
    </submittedName>
</protein>
<dbReference type="Proteomes" id="UP001524473">
    <property type="component" value="Unassembled WGS sequence"/>
</dbReference>
<keyword evidence="2" id="KW-1185">Reference proteome</keyword>
<proteinExistence type="predicted"/>
<dbReference type="PANTHER" id="PTHR43434:SF1">
    <property type="entry name" value="PHOSPHOGLYCOLATE PHOSPHATASE"/>
    <property type="match status" value="1"/>
</dbReference>
<dbReference type="InterPro" id="IPR036412">
    <property type="entry name" value="HAD-like_sf"/>
</dbReference>
<dbReference type="PANTHER" id="PTHR43434">
    <property type="entry name" value="PHOSPHOGLYCOLATE PHOSPHATASE"/>
    <property type="match status" value="1"/>
</dbReference>
<dbReference type="Gene3D" id="1.10.150.240">
    <property type="entry name" value="Putative phosphatase, domain 2"/>
    <property type="match status" value="1"/>
</dbReference>
<dbReference type="NCBIfam" id="TIGR01509">
    <property type="entry name" value="HAD-SF-IA-v3"/>
    <property type="match status" value="1"/>
</dbReference>
<dbReference type="RefSeq" id="WP_066860298.1">
    <property type="nucleotide sequence ID" value="NZ_CABKVV010000009.1"/>
</dbReference>
<gene>
    <name evidence="1" type="ORF">NE695_18210</name>
</gene>
<sequence length="230" mass="25075">MKITCAIFDADGTLLDSMPMWKAITYEYAQDRGLDAPPGLHRTLNRLSMEQCAAAYKELGAPGSLEEIRKELSQYALNGYRDRVKEKPHATALLKLLHENGVHVAVATASNPVGVRTALEANGMTPYVEYLVSCTEVGQGKDSPAVFLNCAEHFGAVPAECVVFEDSAYALRTARGAGFLTVGIRDEISAEEPGADFSQLCHRYLPDYAQLLAELTPPEEEGSLLRAVRK</sequence>
<evidence type="ECO:0000313" key="1">
    <source>
        <dbReference type="EMBL" id="MCQ4841836.1"/>
    </source>
</evidence>
<name>A0ABT1S4I3_9FIRM</name>
<dbReference type="SFLD" id="SFLDG01129">
    <property type="entry name" value="C1.5:_HAD__Beta-PGM__Phosphata"/>
    <property type="match status" value="1"/>
</dbReference>
<dbReference type="InterPro" id="IPR023214">
    <property type="entry name" value="HAD_sf"/>
</dbReference>
<dbReference type="InterPro" id="IPR050155">
    <property type="entry name" value="HAD-like_hydrolase_sf"/>
</dbReference>
<dbReference type="CDD" id="cd07505">
    <property type="entry name" value="HAD_BPGM-like"/>
    <property type="match status" value="1"/>
</dbReference>
<organism evidence="1 2">
    <name type="scientific">Neglectibacter timonensis</name>
    <dbReference type="NCBI Taxonomy" id="1776382"/>
    <lineage>
        <taxon>Bacteria</taxon>
        <taxon>Bacillati</taxon>
        <taxon>Bacillota</taxon>
        <taxon>Clostridia</taxon>
        <taxon>Eubacteriales</taxon>
        <taxon>Oscillospiraceae</taxon>
        <taxon>Neglectibacter</taxon>
    </lineage>
</organism>
<dbReference type="EMBL" id="JANFZH010000090">
    <property type="protein sequence ID" value="MCQ4841836.1"/>
    <property type="molecule type" value="Genomic_DNA"/>
</dbReference>
<evidence type="ECO:0000313" key="2">
    <source>
        <dbReference type="Proteomes" id="UP001524473"/>
    </source>
</evidence>
<dbReference type="SUPFAM" id="SSF56784">
    <property type="entry name" value="HAD-like"/>
    <property type="match status" value="1"/>
</dbReference>
<comment type="caution">
    <text evidence="1">The sequence shown here is derived from an EMBL/GenBank/DDBJ whole genome shotgun (WGS) entry which is preliminary data.</text>
</comment>
<dbReference type="Gene3D" id="3.40.50.1000">
    <property type="entry name" value="HAD superfamily/HAD-like"/>
    <property type="match status" value="1"/>
</dbReference>
<dbReference type="SFLD" id="SFLDS00003">
    <property type="entry name" value="Haloacid_Dehalogenase"/>
    <property type="match status" value="1"/>
</dbReference>
<accession>A0ABT1S4I3</accession>
<dbReference type="Pfam" id="PF00702">
    <property type="entry name" value="Hydrolase"/>
    <property type="match status" value="1"/>
</dbReference>
<dbReference type="InterPro" id="IPR023198">
    <property type="entry name" value="PGP-like_dom2"/>
</dbReference>
<dbReference type="GeneID" id="90531132"/>